<dbReference type="GO" id="GO:0005634">
    <property type="term" value="C:nucleus"/>
    <property type="evidence" value="ECO:0007669"/>
    <property type="project" value="UniProtKB-SubCell"/>
</dbReference>
<gene>
    <name evidence="5" type="ORF">GALMADRAFT_158803</name>
</gene>
<dbReference type="AlphaFoldDB" id="A0A067T0Q8"/>
<evidence type="ECO:0000313" key="6">
    <source>
        <dbReference type="Proteomes" id="UP000027222"/>
    </source>
</evidence>
<comment type="subcellular location">
    <subcellularLocation>
        <location evidence="1">Nucleus</location>
    </subcellularLocation>
</comment>
<evidence type="ECO:0000256" key="2">
    <source>
        <dbReference type="ARBA" id="ARBA00022833"/>
    </source>
</evidence>
<sequence length="300" mass="34009">MQAGVDPPSRYRHRNNTRFIRQEWVPLWDEEEPPGGFRPIRRIKNAASVYNEETWPPSGFPERKQINKTHSKTVFLLTDNDLLDLAYINGPPYMGRFSKLYCYVEVERRAWEKYGGPEGYNVAKKAAKEKKKAKKSAARGQAPAVQKLQRPAAPRGPENPKGTTRRGRLPLAGGPQPRNPQPGAPRLRSSTPEWEELQQDDEEPFPFLPARQSPFPTPDLDITSPPTSSPGPSTPVRSPKNKTIHQSQSKVIGHIDLTQDESDDDFVFVSRRRRTEGPPEYRRNKGPSVTENKNVIEISD</sequence>
<dbReference type="InterPro" id="IPR037129">
    <property type="entry name" value="XPA_sf"/>
</dbReference>
<evidence type="ECO:0000256" key="4">
    <source>
        <dbReference type="SAM" id="MobiDB-lite"/>
    </source>
</evidence>
<keyword evidence="6" id="KW-1185">Reference proteome</keyword>
<dbReference type="OrthoDB" id="3058642at2759"/>
<dbReference type="EMBL" id="KL142388">
    <property type="protein sequence ID" value="KDR72603.1"/>
    <property type="molecule type" value="Genomic_DNA"/>
</dbReference>
<proteinExistence type="predicted"/>
<protein>
    <submittedName>
        <fullName evidence="5">Uncharacterized protein</fullName>
    </submittedName>
</protein>
<accession>A0A067T0Q8</accession>
<feature type="region of interest" description="Disordered" evidence="4">
    <location>
        <begin position="125"/>
        <end position="252"/>
    </location>
</feature>
<feature type="compositionally biased region" description="Basic residues" evidence="4">
    <location>
        <begin position="125"/>
        <end position="137"/>
    </location>
</feature>
<dbReference type="Gene3D" id="3.90.530.10">
    <property type="entry name" value="XPA C-terminal domain"/>
    <property type="match status" value="1"/>
</dbReference>
<keyword evidence="2" id="KW-0862">Zinc</keyword>
<feature type="compositionally biased region" description="Acidic residues" evidence="4">
    <location>
        <begin position="193"/>
        <end position="204"/>
    </location>
</feature>
<evidence type="ECO:0000256" key="1">
    <source>
        <dbReference type="ARBA" id="ARBA00004123"/>
    </source>
</evidence>
<reference evidence="6" key="1">
    <citation type="journal article" date="2014" name="Proc. Natl. Acad. Sci. U.S.A.">
        <title>Extensive sampling of basidiomycete genomes demonstrates inadequacy of the white-rot/brown-rot paradigm for wood decay fungi.</title>
        <authorList>
            <person name="Riley R."/>
            <person name="Salamov A.A."/>
            <person name="Brown D.W."/>
            <person name="Nagy L.G."/>
            <person name="Floudas D."/>
            <person name="Held B.W."/>
            <person name="Levasseur A."/>
            <person name="Lombard V."/>
            <person name="Morin E."/>
            <person name="Otillar R."/>
            <person name="Lindquist E.A."/>
            <person name="Sun H."/>
            <person name="LaButti K.M."/>
            <person name="Schmutz J."/>
            <person name="Jabbour D."/>
            <person name="Luo H."/>
            <person name="Baker S.E."/>
            <person name="Pisabarro A.G."/>
            <person name="Walton J.D."/>
            <person name="Blanchette R.A."/>
            <person name="Henrissat B."/>
            <person name="Martin F."/>
            <person name="Cullen D."/>
            <person name="Hibbett D.S."/>
            <person name="Grigoriev I.V."/>
        </authorList>
    </citation>
    <scope>NUCLEOTIDE SEQUENCE [LARGE SCALE GENOMIC DNA]</scope>
    <source>
        <strain evidence="6">CBS 339.88</strain>
    </source>
</reference>
<dbReference type="InterPro" id="IPR009061">
    <property type="entry name" value="DNA-bd_dom_put_sf"/>
</dbReference>
<evidence type="ECO:0000313" key="5">
    <source>
        <dbReference type="EMBL" id="KDR72603.1"/>
    </source>
</evidence>
<dbReference type="Proteomes" id="UP000027222">
    <property type="component" value="Unassembled WGS sequence"/>
</dbReference>
<dbReference type="HOGENOM" id="CLU_927627_0_0_1"/>
<dbReference type="SUPFAM" id="SSF46955">
    <property type="entry name" value="Putative DNA-binding domain"/>
    <property type="match status" value="1"/>
</dbReference>
<evidence type="ECO:0000256" key="3">
    <source>
        <dbReference type="ARBA" id="ARBA00023242"/>
    </source>
</evidence>
<feature type="region of interest" description="Disordered" evidence="4">
    <location>
        <begin position="271"/>
        <end position="300"/>
    </location>
</feature>
<name>A0A067T0Q8_GALM3</name>
<organism evidence="5 6">
    <name type="scientific">Galerina marginata (strain CBS 339.88)</name>
    <dbReference type="NCBI Taxonomy" id="685588"/>
    <lineage>
        <taxon>Eukaryota</taxon>
        <taxon>Fungi</taxon>
        <taxon>Dikarya</taxon>
        <taxon>Basidiomycota</taxon>
        <taxon>Agaricomycotina</taxon>
        <taxon>Agaricomycetes</taxon>
        <taxon>Agaricomycetidae</taxon>
        <taxon>Agaricales</taxon>
        <taxon>Agaricineae</taxon>
        <taxon>Strophariaceae</taxon>
        <taxon>Galerina</taxon>
    </lineage>
</organism>
<keyword evidence="3" id="KW-0539">Nucleus</keyword>